<evidence type="ECO:0000313" key="2">
    <source>
        <dbReference type="Proteomes" id="UP000019260"/>
    </source>
</evidence>
<reference evidence="1 2" key="1">
    <citation type="submission" date="2013-09" db="EMBL/GenBank/DDBJ databases">
        <title>Complete genome sequence of Spiroplasma mirum suckling mouse cataract agent.</title>
        <authorList>
            <person name="Landry C.A."/>
            <person name="Bastian F.O."/>
            <person name="Thune R.L."/>
        </authorList>
    </citation>
    <scope>NUCLEOTIDE SEQUENCE [LARGE SCALE GENOMIC DNA]</scope>
    <source>
        <strain evidence="1 2">SMCA</strain>
    </source>
</reference>
<proteinExistence type="predicted"/>
<dbReference type="HOGENOM" id="CLU_3258041_0_0_14"/>
<dbReference type="AlphaFoldDB" id="W6AKJ6"/>
<dbReference type="STRING" id="838561.P344_02405"/>
<accession>W6AKJ6</accession>
<dbReference type="Proteomes" id="UP000019260">
    <property type="component" value="Chromosome"/>
</dbReference>
<dbReference type="KEGG" id="smia:P344_02405"/>
<keyword evidence="2" id="KW-1185">Reference proteome</keyword>
<dbReference type="PATRIC" id="fig|838561.3.peg.462"/>
<sequence>MVNNVNNSQQQIRSNNAPVSVAPIIRNQPMMGCFKSGIIISY</sequence>
<evidence type="ECO:0000313" key="1">
    <source>
        <dbReference type="EMBL" id="AHI57828.1"/>
    </source>
</evidence>
<dbReference type="RefSeq" id="WP_269078607.1">
    <property type="nucleotide sequence ID" value="NZ_CP002082.1"/>
</dbReference>
<protein>
    <submittedName>
        <fullName evidence="1">Uncharacterized protein</fullName>
    </submittedName>
</protein>
<dbReference type="EMBL" id="CP006720">
    <property type="protein sequence ID" value="AHI57828.1"/>
    <property type="molecule type" value="Genomic_DNA"/>
</dbReference>
<gene>
    <name evidence="1" type="ORF">P344_02405</name>
</gene>
<name>W6AKJ6_9MOLU</name>
<organism evidence="1 2">
    <name type="scientific">Spiroplasma mirum ATCC 29335</name>
    <dbReference type="NCBI Taxonomy" id="838561"/>
    <lineage>
        <taxon>Bacteria</taxon>
        <taxon>Bacillati</taxon>
        <taxon>Mycoplasmatota</taxon>
        <taxon>Mollicutes</taxon>
        <taxon>Entomoplasmatales</taxon>
        <taxon>Spiroplasmataceae</taxon>
        <taxon>Spiroplasma</taxon>
    </lineage>
</organism>